<feature type="domain" description="HTH cro/C1-type" evidence="1">
    <location>
        <begin position="5"/>
        <end position="47"/>
    </location>
</feature>
<dbReference type="PROSITE" id="PS50943">
    <property type="entry name" value="HTH_CROC1"/>
    <property type="match status" value="1"/>
</dbReference>
<sequence>MENREDFCARLGISEGTYANYERGDRIPDVNLITKVSLSEGISLDWLLLGEGPMRRNETPALPSDKAGTRKLIWNIAHAFWSNLPRRSKPEEVADQFVEMFDYLAQKDIGEEAAAKVIEFGAEQLRRSIKK</sequence>
<dbReference type="SUPFAM" id="SSF47413">
    <property type="entry name" value="lambda repressor-like DNA-binding domains"/>
    <property type="match status" value="1"/>
</dbReference>
<organism evidence="2 3">
    <name type="scientific">Roseibium litorale</name>
    <dbReference type="NCBI Taxonomy" id="2803841"/>
    <lineage>
        <taxon>Bacteria</taxon>
        <taxon>Pseudomonadati</taxon>
        <taxon>Pseudomonadota</taxon>
        <taxon>Alphaproteobacteria</taxon>
        <taxon>Hyphomicrobiales</taxon>
        <taxon>Stappiaceae</taxon>
        <taxon>Roseibium</taxon>
    </lineage>
</organism>
<evidence type="ECO:0000259" key="1">
    <source>
        <dbReference type="PROSITE" id="PS50943"/>
    </source>
</evidence>
<name>A0ABR9CII4_9HYPH</name>
<evidence type="ECO:0000313" key="2">
    <source>
        <dbReference type="EMBL" id="MBD8890185.1"/>
    </source>
</evidence>
<accession>A0ABR9CII4</accession>
<proteinExistence type="predicted"/>
<dbReference type="Gene3D" id="1.10.260.40">
    <property type="entry name" value="lambda repressor-like DNA-binding domains"/>
    <property type="match status" value="1"/>
</dbReference>
<dbReference type="InterPro" id="IPR010744">
    <property type="entry name" value="Phage_CI_N"/>
</dbReference>
<dbReference type="EMBL" id="JACYXI010000001">
    <property type="protein sequence ID" value="MBD8890185.1"/>
    <property type="molecule type" value="Genomic_DNA"/>
</dbReference>
<dbReference type="Pfam" id="PF07022">
    <property type="entry name" value="Phage_CI_repr"/>
    <property type="match status" value="1"/>
</dbReference>
<dbReference type="InterPro" id="IPR001387">
    <property type="entry name" value="Cro/C1-type_HTH"/>
</dbReference>
<comment type="caution">
    <text evidence="2">The sequence shown here is derived from an EMBL/GenBank/DDBJ whole genome shotgun (WGS) entry which is preliminary data.</text>
</comment>
<evidence type="ECO:0000313" key="3">
    <source>
        <dbReference type="Proteomes" id="UP000632063"/>
    </source>
</evidence>
<gene>
    <name evidence="2" type="ORF">IG616_01375</name>
</gene>
<reference evidence="3" key="1">
    <citation type="submission" date="2020-09" db="EMBL/GenBank/DDBJ databases">
        <title>The genome sequence of strain Labrenzia suaedae 4C16A.</title>
        <authorList>
            <person name="Liu Y."/>
        </authorList>
    </citation>
    <scope>NUCLEOTIDE SEQUENCE [LARGE SCALE GENOMIC DNA]</scope>
    <source>
        <strain evidence="3">4C16A</strain>
    </source>
</reference>
<dbReference type="InterPro" id="IPR010982">
    <property type="entry name" value="Lambda_DNA-bd_dom_sf"/>
</dbReference>
<dbReference type="CDD" id="cd00093">
    <property type="entry name" value="HTH_XRE"/>
    <property type="match status" value="1"/>
</dbReference>
<reference evidence="2 3" key="2">
    <citation type="journal article" date="2021" name="Int. J. Syst. Evol. Microbiol.">
        <title>Roseibium litorale sp. nov., isolated from a tidal flat sediment and proposal for the reclassification of Labrenzia polysiphoniae as Roseibium polysiphoniae comb. nov.</title>
        <authorList>
            <person name="Liu Y."/>
            <person name="Pei T."/>
            <person name="Du J."/>
            <person name="Chao M."/>
            <person name="Deng M.R."/>
            <person name="Zhu H."/>
        </authorList>
    </citation>
    <scope>NUCLEOTIDE SEQUENCE [LARGE SCALE GENOMIC DNA]</scope>
    <source>
        <strain evidence="2 3">4C16A</strain>
    </source>
</reference>
<dbReference type="Proteomes" id="UP000632063">
    <property type="component" value="Unassembled WGS sequence"/>
</dbReference>
<keyword evidence="3" id="KW-1185">Reference proteome</keyword>
<protein>
    <submittedName>
        <fullName evidence="2">Helix-turn-helix domain-containing protein</fullName>
    </submittedName>
</protein>